<dbReference type="AlphaFoldDB" id="A0AAV1TSV6"/>
<keyword evidence="4" id="KW-0808">Transferase</keyword>
<dbReference type="GO" id="GO:0000033">
    <property type="term" value="F:alpha-1,3-mannosyltransferase activity"/>
    <property type="evidence" value="ECO:0007669"/>
    <property type="project" value="TreeGrafter"/>
</dbReference>
<dbReference type="Proteomes" id="UP001162060">
    <property type="component" value="Unassembled WGS sequence"/>
</dbReference>
<dbReference type="PANTHER" id="PTHR31392:SF1">
    <property type="entry name" value="ALPHA-1,3-MANNOSYLTRANSFERASE MNN1-RELATED"/>
    <property type="match status" value="1"/>
</dbReference>
<keyword evidence="6" id="KW-0735">Signal-anchor</keyword>
<evidence type="ECO:0000313" key="11">
    <source>
        <dbReference type="Proteomes" id="UP001162060"/>
    </source>
</evidence>
<evidence type="ECO:0000256" key="3">
    <source>
        <dbReference type="ARBA" id="ARBA00022676"/>
    </source>
</evidence>
<protein>
    <submittedName>
        <fullName evidence="10">Uncharacterized protein</fullName>
    </submittedName>
</protein>
<keyword evidence="8" id="KW-0472">Membrane</keyword>
<keyword evidence="5" id="KW-0812">Transmembrane</keyword>
<evidence type="ECO:0000256" key="5">
    <source>
        <dbReference type="ARBA" id="ARBA00022692"/>
    </source>
</evidence>
<evidence type="ECO:0000256" key="6">
    <source>
        <dbReference type="ARBA" id="ARBA00022968"/>
    </source>
</evidence>
<dbReference type="GO" id="GO:0006493">
    <property type="term" value="P:protein O-linked glycosylation"/>
    <property type="evidence" value="ECO:0007669"/>
    <property type="project" value="TreeGrafter"/>
</dbReference>
<evidence type="ECO:0000256" key="8">
    <source>
        <dbReference type="ARBA" id="ARBA00023136"/>
    </source>
</evidence>
<keyword evidence="9" id="KW-0325">Glycoprotein</keyword>
<keyword evidence="3" id="KW-0328">Glycosyltransferase</keyword>
<accession>A0AAV1TSV6</accession>
<evidence type="ECO:0000256" key="7">
    <source>
        <dbReference type="ARBA" id="ARBA00022989"/>
    </source>
</evidence>
<evidence type="ECO:0000256" key="4">
    <source>
        <dbReference type="ARBA" id="ARBA00022679"/>
    </source>
</evidence>
<evidence type="ECO:0000256" key="9">
    <source>
        <dbReference type="ARBA" id="ARBA00023180"/>
    </source>
</evidence>
<reference evidence="10" key="1">
    <citation type="submission" date="2024-01" db="EMBL/GenBank/DDBJ databases">
        <authorList>
            <person name="Webb A."/>
        </authorList>
    </citation>
    <scope>NUCLEOTIDE SEQUENCE</scope>
    <source>
        <strain evidence="10">Pm1</strain>
    </source>
</reference>
<dbReference type="EMBL" id="CAKLBY020000074">
    <property type="protein sequence ID" value="CAK7924337.1"/>
    <property type="molecule type" value="Genomic_DNA"/>
</dbReference>
<comment type="caution">
    <text evidence="10">The sequence shown here is derived from an EMBL/GenBank/DDBJ whole genome shotgun (WGS) entry which is preliminary data.</text>
</comment>
<proteinExistence type="inferred from homology"/>
<sequence length="297" mass="33798">MDVHLPIEIPHCGDLEDSTIHTVLEQEEVGVLHFYDVCELASETVSVQDASVKVFCESLSNCYESFRSFDIKILAVILSRFEEVMLLDAESHVALRYGQVPEYRHAILLRSFYSGKIHWGKLLHRRNNSVRQIHDFMSRFDVSLFKPLGHIERPKATSENKVPVTLHFSPSEQLLTSHSWNYRAGHEMDSSLVLWNKKRQPRATAILGAFVARNRYAFSDYEAGGAGWDFRDAGPGKSVLCGTATHYYPVKAEAERLAANASVLYLNSDDFLVYDPKTKPLYYTQARPCEVYPGDVY</sequence>
<evidence type="ECO:0000256" key="1">
    <source>
        <dbReference type="ARBA" id="ARBA00004606"/>
    </source>
</evidence>
<name>A0AAV1TSV6_9STRA</name>
<dbReference type="GO" id="GO:0016020">
    <property type="term" value="C:membrane"/>
    <property type="evidence" value="ECO:0007669"/>
    <property type="project" value="UniProtKB-SubCell"/>
</dbReference>
<organism evidence="10 11">
    <name type="scientific">Peronospora matthiolae</name>
    <dbReference type="NCBI Taxonomy" id="2874970"/>
    <lineage>
        <taxon>Eukaryota</taxon>
        <taxon>Sar</taxon>
        <taxon>Stramenopiles</taxon>
        <taxon>Oomycota</taxon>
        <taxon>Peronosporomycetes</taxon>
        <taxon>Peronosporales</taxon>
        <taxon>Peronosporaceae</taxon>
        <taxon>Peronospora</taxon>
    </lineage>
</organism>
<evidence type="ECO:0000256" key="2">
    <source>
        <dbReference type="ARBA" id="ARBA00009105"/>
    </source>
</evidence>
<comment type="subcellular location">
    <subcellularLocation>
        <location evidence="1">Membrane</location>
        <topology evidence="1">Single-pass type II membrane protein</topology>
    </subcellularLocation>
</comment>
<dbReference type="PANTHER" id="PTHR31392">
    <property type="entry name" value="ALPHA-1,3-MANNOSYLTRANSFERASE MNN1-RELATED"/>
    <property type="match status" value="1"/>
</dbReference>
<comment type="similarity">
    <text evidence="2">Belongs to the MNN1/MNT family.</text>
</comment>
<dbReference type="GO" id="GO:0005794">
    <property type="term" value="C:Golgi apparatus"/>
    <property type="evidence" value="ECO:0007669"/>
    <property type="project" value="TreeGrafter"/>
</dbReference>
<dbReference type="InterPro" id="IPR022751">
    <property type="entry name" value="Alpha_mannosyltransferase"/>
</dbReference>
<dbReference type="Pfam" id="PF11051">
    <property type="entry name" value="Mannosyl_trans3"/>
    <property type="match status" value="1"/>
</dbReference>
<keyword evidence="7" id="KW-1133">Transmembrane helix</keyword>
<gene>
    <name evidence="10" type="ORF">PM001_LOCUS9487</name>
</gene>
<evidence type="ECO:0000313" key="10">
    <source>
        <dbReference type="EMBL" id="CAK7924337.1"/>
    </source>
</evidence>